<evidence type="ECO:0000313" key="6">
    <source>
        <dbReference type="Proteomes" id="UP000003755"/>
    </source>
</evidence>
<dbReference type="CDD" id="cd01335">
    <property type="entry name" value="Radical_SAM"/>
    <property type="match status" value="1"/>
</dbReference>
<keyword evidence="6" id="KW-1185">Reference proteome</keyword>
<dbReference type="Gene3D" id="3.20.20.70">
    <property type="entry name" value="Aldolase class I"/>
    <property type="match status" value="1"/>
</dbReference>
<keyword evidence="3" id="KW-0408">Iron</keyword>
<name>C9L8R4_BLAHA</name>
<dbReference type="GO" id="GO:0046872">
    <property type="term" value="F:metal ion binding"/>
    <property type="evidence" value="ECO:0007669"/>
    <property type="project" value="UniProtKB-KW"/>
</dbReference>
<reference evidence="5" key="1">
    <citation type="submission" date="2009-09" db="EMBL/GenBank/DDBJ databases">
        <authorList>
            <person name="Weinstock G."/>
            <person name="Sodergren E."/>
            <person name="Clifton S."/>
            <person name="Fulton L."/>
            <person name="Fulton B."/>
            <person name="Courtney L."/>
            <person name="Fronick C."/>
            <person name="Harrison M."/>
            <person name="Strong C."/>
            <person name="Farmer C."/>
            <person name="Delahaunty K."/>
            <person name="Markovic C."/>
            <person name="Hall O."/>
            <person name="Minx P."/>
            <person name="Tomlinson C."/>
            <person name="Mitreva M."/>
            <person name="Nelson J."/>
            <person name="Hou S."/>
            <person name="Wollam A."/>
            <person name="Pepin K.H."/>
            <person name="Johnson M."/>
            <person name="Bhonagiri V."/>
            <person name="Nash W.E."/>
            <person name="Warren W."/>
            <person name="Chinwalla A."/>
            <person name="Mardis E.R."/>
            <person name="Wilson R.K."/>
        </authorList>
    </citation>
    <scope>NUCLEOTIDE SEQUENCE [LARGE SCALE GENOMIC DNA]</scope>
    <source>
        <strain evidence="5">DSM 20583</strain>
    </source>
</reference>
<organism evidence="5 6">
    <name type="scientific">Blautia hansenii DSM 20583</name>
    <dbReference type="NCBI Taxonomy" id="537007"/>
    <lineage>
        <taxon>Bacteria</taxon>
        <taxon>Bacillati</taxon>
        <taxon>Bacillota</taxon>
        <taxon>Clostridia</taxon>
        <taxon>Lachnospirales</taxon>
        <taxon>Lachnospiraceae</taxon>
        <taxon>Blautia</taxon>
    </lineage>
</organism>
<dbReference type="SFLD" id="SFLDS00029">
    <property type="entry name" value="Radical_SAM"/>
    <property type="match status" value="1"/>
</dbReference>
<dbReference type="GO" id="GO:0051536">
    <property type="term" value="F:iron-sulfur cluster binding"/>
    <property type="evidence" value="ECO:0007669"/>
    <property type="project" value="UniProtKB-KW"/>
</dbReference>
<dbReference type="SFLD" id="SFLDG01102">
    <property type="entry name" value="Uncharacterised_Radical_SAM_Su"/>
    <property type="match status" value="1"/>
</dbReference>
<evidence type="ECO:0000256" key="4">
    <source>
        <dbReference type="ARBA" id="ARBA00023014"/>
    </source>
</evidence>
<evidence type="ECO:0000313" key="5">
    <source>
        <dbReference type="EMBL" id="EEX21464.1"/>
    </source>
</evidence>
<dbReference type="InterPro" id="IPR010994">
    <property type="entry name" value="RuvA_2-like"/>
</dbReference>
<protein>
    <submittedName>
        <fullName evidence="5">DNA modification/repair radical SAM protein</fullName>
    </submittedName>
</protein>
<sequence>MYPYYTPFILLLNYMPEKNKKLPVIARTFVLDFFISCSYNKSRTYIRFNLKEYLMNIQTSFTINQKLEILSDAAKYDVACTSSGADRRGAKGHLGNSCASGICHSFAADGRCISLLKVLFSNECIYDCKYCLNRRSNDRVRTTFTPEELCGITVEFYKRNYIEGLFLSSGVIKSPDFTMELIYQTLYLLRNKYHFRGYIHAKAVPGAHPDLIQKTGYLADRMSVNIELPTKEGLAALAPGKTHDKILQPMSQIQQNIAASRLALGKSSSFERHHGNRYLPDSIFSNDRQKQLNASASSLTVQTAASLSAHNTSASSFVPAGQSTQMIIGAALENDYELLKVTQTLYQKFDLKRVFFSAYIPLNEDSLLPSPDTPPPLLREHRLYQADWLLRYYGFHAEELLSPEKPNFNLLLDPKCEWALRHLDQFPIEVSTASYSQLLKVPGIGNKSALRIVQARKNSTLDFSILKRLGLVLKRAQYFITCHGKMLYSMPIEENFITRQLTAEQKETSWKLEHPQTYQQLSLFDDHFLDVPPTIEDKCKSILGQF</sequence>
<dbReference type="InterPro" id="IPR007197">
    <property type="entry name" value="rSAM"/>
</dbReference>
<dbReference type="HOGENOM" id="CLU_033784_0_0_9"/>
<dbReference type="SUPFAM" id="SSF47781">
    <property type="entry name" value="RuvA domain 2-like"/>
    <property type="match status" value="1"/>
</dbReference>
<gene>
    <name evidence="5" type="ORF">BLAHAN_05787</name>
</gene>
<dbReference type="PANTHER" id="PTHR21180:SF9">
    <property type="entry name" value="TYPE II SECRETION SYSTEM PROTEIN K"/>
    <property type="match status" value="1"/>
</dbReference>
<keyword evidence="4" id="KW-0411">Iron-sulfur</keyword>
<dbReference type="Gene3D" id="1.10.150.320">
    <property type="entry name" value="Photosystem II 12 kDa extrinsic protein"/>
    <property type="match status" value="1"/>
</dbReference>
<dbReference type="GO" id="GO:0003824">
    <property type="term" value="F:catalytic activity"/>
    <property type="evidence" value="ECO:0007669"/>
    <property type="project" value="InterPro"/>
</dbReference>
<dbReference type="Proteomes" id="UP000003755">
    <property type="component" value="Unassembled WGS sequence"/>
</dbReference>
<dbReference type="InterPro" id="IPR013785">
    <property type="entry name" value="Aldolase_TIM"/>
</dbReference>
<keyword evidence="2" id="KW-0479">Metal-binding</keyword>
<dbReference type="STRING" id="537007.BLAHAN_05787"/>
<accession>C9L8R4</accession>
<dbReference type="PANTHER" id="PTHR21180">
    <property type="entry name" value="ENDONUCLEASE/EXONUCLEASE/PHOSPHATASE FAMILY DOMAIN-CONTAINING PROTEIN 1"/>
    <property type="match status" value="1"/>
</dbReference>
<dbReference type="InterPro" id="IPR058240">
    <property type="entry name" value="rSAM_sf"/>
</dbReference>
<dbReference type="SUPFAM" id="SSF102114">
    <property type="entry name" value="Radical SAM enzymes"/>
    <property type="match status" value="1"/>
</dbReference>
<dbReference type="AlphaFoldDB" id="C9L8R4"/>
<evidence type="ECO:0000256" key="3">
    <source>
        <dbReference type="ARBA" id="ARBA00023004"/>
    </source>
</evidence>
<evidence type="ECO:0000256" key="1">
    <source>
        <dbReference type="ARBA" id="ARBA00022691"/>
    </source>
</evidence>
<dbReference type="InterPro" id="IPR051675">
    <property type="entry name" value="Endo/Exo/Phosphatase_dom_1"/>
</dbReference>
<dbReference type="InterPro" id="IPR023874">
    <property type="entry name" value="DNA_rSAM_put"/>
</dbReference>
<evidence type="ECO:0000256" key="2">
    <source>
        <dbReference type="ARBA" id="ARBA00022723"/>
    </source>
</evidence>
<dbReference type="NCBIfam" id="TIGR03916">
    <property type="entry name" value="rSAM_link_UDG"/>
    <property type="match status" value="1"/>
</dbReference>
<proteinExistence type="predicted"/>
<keyword evidence="1" id="KW-0949">S-adenosyl-L-methionine</keyword>
<dbReference type="EMBL" id="ABYU02000019">
    <property type="protein sequence ID" value="EEX21464.1"/>
    <property type="molecule type" value="Genomic_DNA"/>
</dbReference>
<comment type="caution">
    <text evidence="5">The sequence shown here is derived from an EMBL/GenBank/DDBJ whole genome shotgun (WGS) entry which is preliminary data.</text>
</comment>
<dbReference type="eggNOG" id="COG4277">
    <property type="taxonomic scope" value="Bacteria"/>
</dbReference>